<keyword evidence="7" id="KW-1185">Reference proteome</keyword>
<name>A0A8R2JUH0_ACYPI</name>
<dbReference type="GO" id="GO:0051015">
    <property type="term" value="F:actin filament binding"/>
    <property type="evidence" value="ECO:0007669"/>
    <property type="project" value="TreeGrafter"/>
</dbReference>
<feature type="domain" description="Myosin motor" evidence="5">
    <location>
        <begin position="1"/>
        <end position="85"/>
    </location>
</feature>
<dbReference type="PANTHER" id="PTHR13140:SF706">
    <property type="entry name" value="DILUTE CLASS UNCONVENTIONAL MYOSIN, ISOFORM C"/>
    <property type="match status" value="1"/>
</dbReference>
<dbReference type="PANTHER" id="PTHR13140">
    <property type="entry name" value="MYOSIN"/>
    <property type="match status" value="1"/>
</dbReference>
<keyword evidence="4" id="KW-0505">Motor protein</keyword>
<dbReference type="Proteomes" id="UP000007819">
    <property type="component" value="Chromosome A3"/>
</dbReference>
<keyword evidence="1" id="KW-0547">Nucleotide-binding</keyword>
<dbReference type="GeneID" id="115034508"/>
<dbReference type="EnsemblMetazoa" id="XM_029491812.1">
    <property type="protein sequence ID" value="XP_029347672.1"/>
    <property type="gene ID" value="LOC115034508"/>
</dbReference>
<dbReference type="GO" id="GO:0007015">
    <property type="term" value="P:actin filament organization"/>
    <property type="evidence" value="ECO:0007669"/>
    <property type="project" value="TreeGrafter"/>
</dbReference>
<evidence type="ECO:0000256" key="2">
    <source>
        <dbReference type="ARBA" id="ARBA00022840"/>
    </source>
</evidence>
<dbReference type="AlphaFoldDB" id="A0A8R2JUH0"/>
<evidence type="ECO:0000256" key="3">
    <source>
        <dbReference type="ARBA" id="ARBA00023203"/>
    </source>
</evidence>
<comment type="caution">
    <text evidence="4">Lacks conserved residue(s) required for the propagation of feature annotation.</text>
</comment>
<organism evidence="6 7">
    <name type="scientific">Acyrthosiphon pisum</name>
    <name type="common">Pea aphid</name>
    <dbReference type="NCBI Taxonomy" id="7029"/>
    <lineage>
        <taxon>Eukaryota</taxon>
        <taxon>Metazoa</taxon>
        <taxon>Ecdysozoa</taxon>
        <taxon>Arthropoda</taxon>
        <taxon>Hexapoda</taxon>
        <taxon>Insecta</taxon>
        <taxon>Pterygota</taxon>
        <taxon>Neoptera</taxon>
        <taxon>Paraneoptera</taxon>
        <taxon>Hemiptera</taxon>
        <taxon>Sternorrhyncha</taxon>
        <taxon>Aphidomorpha</taxon>
        <taxon>Aphidoidea</taxon>
        <taxon>Aphididae</taxon>
        <taxon>Macrosiphini</taxon>
        <taxon>Acyrthosiphon</taxon>
    </lineage>
</organism>
<evidence type="ECO:0000313" key="6">
    <source>
        <dbReference type="EnsemblMetazoa" id="XP_029347672.1"/>
    </source>
</evidence>
<accession>A0A8R2JUH0</accession>
<sequence>MPEGSDASWTQKLCTNLGKNDRFSKPKFGGMDFTIKHFAGDVKYSSDGFLDKNKDTVFEDQVCIYSIILFNIVSKHFSFYNIYLF</sequence>
<reference evidence="6" key="2">
    <citation type="submission" date="2022-06" db="UniProtKB">
        <authorList>
            <consortium name="EnsemblMetazoa"/>
        </authorList>
    </citation>
    <scope>IDENTIFICATION</scope>
</reference>
<evidence type="ECO:0000313" key="7">
    <source>
        <dbReference type="Proteomes" id="UP000007819"/>
    </source>
</evidence>
<dbReference type="OrthoDB" id="6108017at2759"/>
<dbReference type="PROSITE" id="PS51456">
    <property type="entry name" value="MYOSIN_MOTOR"/>
    <property type="match status" value="1"/>
</dbReference>
<evidence type="ECO:0000256" key="4">
    <source>
        <dbReference type="PROSITE-ProRule" id="PRU00782"/>
    </source>
</evidence>
<protein>
    <recommendedName>
        <fullName evidence="5">Myosin motor domain-containing protein</fullName>
    </recommendedName>
</protein>
<comment type="similarity">
    <text evidence="4">Belongs to the TRAFAC class myosin-kinesin ATPase superfamily. Myosin family.</text>
</comment>
<keyword evidence="2" id="KW-0067">ATP-binding</keyword>
<dbReference type="GO" id="GO:0005524">
    <property type="term" value="F:ATP binding"/>
    <property type="evidence" value="ECO:0007669"/>
    <property type="project" value="UniProtKB-KW"/>
</dbReference>
<reference evidence="7" key="1">
    <citation type="submission" date="2010-06" db="EMBL/GenBank/DDBJ databases">
        <authorList>
            <person name="Jiang H."/>
            <person name="Abraham K."/>
            <person name="Ali S."/>
            <person name="Alsbrooks S.L."/>
            <person name="Anim B.N."/>
            <person name="Anosike U.S."/>
            <person name="Attaway T."/>
            <person name="Bandaranaike D.P."/>
            <person name="Battles P.K."/>
            <person name="Bell S.N."/>
            <person name="Bell A.V."/>
            <person name="Beltran B."/>
            <person name="Bickham C."/>
            <person name="Bustamante Y."/>
            <person name="Caleb T."/>
            <person name="Canada A."/>
            <person name="Cardenas V."/>
            <person name="Carter K."/>
            <person name="Chacko J."/>
            <person name="Chandrabose M.N."/>
            <person name="Chavez D."/>
            <person name="Chavez A."/>
            <person name="Chen L."/>
            <person name="Chu H.-S."/>
            <person name="Claassen K.J."/>
            <person name="Cockrell R."/>
            <person name="Collins M."/>
            <person name="Cooper J.A."/>
            <person name="Cree A."/>
            <person name="Curry S.M."/>
            <person name="Da Y."/>
            <person name="Dao M.D."/>
            <person name="Das B."/>
            <person name="Davila M.-L."/>
            <person name="Davy-Carroll L."/>
            <person name="Denson S."/>
            <person name="Dinh H."/>
            <person name="Ebong V.E."/>
            <person name="Edwards J.R."/>
            <person name="Egan A."/>
            <person name="El-Daye J."/>
            <person name="Escobedo L."/>
            <person name="Fernandez S."/>
            <person name="Fernando P.R."/>
            <person name="Flagg N."/>
            <person name="Forbes L.D."/>
            <person name="Fowler R.G."/>
            <person name="Fu Q."/>
            <person name="Gabisi R.A."/>
            <person name="Ganer J."/>
            <person name="Garbino Pronczuk A."/>
            <person name="Garcia R.M."/>
            <person name="Garner T."/>
            <person name="Garrett T.E."/>
            <person name="Gonzalez D.A."/>
            <person name="Hamid H."/>
            <person name="Hawkins E.S."/>
            <person name="Hirani K."/>
            <person name="Hogues M.E."/>
            <person name="Hollins B."/>
            <person name="Hsiao C.-H."/>
            <person name="Jabil R."/>
            <person name="James M.L."/>
            <person name="Jhangiani S.N."/>
            <person name="Johnson B."/>
            <person name="Johnson Q."/>
            <person name="Joshi V."/>
            <person name="Kalu J.B."/>
            <person name="Kam C."/>
            <person name="Kashfia A."/>
            <person name="Keebler J."/>
            <person name="Kisamo H."/>
            <person name="Kovar C.L."/>
            <person name="Lago L.A."/>
            <person name="Lai C.-Y."/>
            <person name="Laidlaw J."/>
            <person name="Lara F."/>
            <person name="Le T.-K."/>
            <person name="Lee S.L."/>
            <person name="Legall F.H."/>
            <person name="Lemon S.J."/>
            <person name="Lewis L.R."/>
            <person name="Li B."/>
            <person name="Liu Y."/>
            <person name="Liu Y.-S."/>
            <person name="Lopez J."/>
            <person name="Lozado R.J."/>
            <person name="Lu J."/>
            <person name="Madu R.C."/>
            <person name="Maheshwari M."/>
            <person name="Maheshwari R."/>
            <person name="Malloy K."/>
            <person name="Martinez E."/>
            <person name="Mathew T."/>
            <person name="Mercado I.C."/>
            <person name="Mercado C."/>
            <person name="Meyer B."/>
            <person name="Montgomery K."/>
            <person name="Morgan M.B."/>
            <person name="Munidasa M."/>
            <person name="Nazareth L.V."/>
            <person name="Nelson J."/>
            <person name="Ng B.M."/>
            <person name="Nguyen N.B."/>
            <person name="Nguyen P.Q."/>
            <person name="Nguyen T."/>
            <person name="Obregon M."/>
            <person name="Okwuonu G.O."/>
            <person name="Onwere C.G."/>
            <person name="Orozco G."/>
            <person name="Parra A."/>
            <person name="Patel S."/>
            <person name="Patil S."/>
            <person name="Perez A."/>
            <person name="Perez Y."/>
            <person name="Pham C."/>
            <person name="Primus E.L."/>
            <person name="Pu L.-L."/>
            <person name="Puazo M."/>
            <person name="Qin X."/>
            <person name="Quiroz J.B."/>
            <person name="Reese J."/>
            <person name="Richards S."/>
            <person name="Rives C.M."/>
            <person name="Robberts R."/>
            <person name="Ruiz S.J."/>
            <person name="Ruiz M.J."/>
            <person name="Santibanez J."/>
            <person name="Schneider B.W."/>
            <person name="Sisson I."/>
            <person name="Smith M."/>
            <person name="Sodergren E."/>
            <person name="Song X.-Z."/>
            <person name="Song B.B."/>
            <person name="Summersgill H."/>
            <person name="Thelus R."/>
            <person name="Thornton R.D."/>
            <person name="Trejos Z.Y."/>
            <person name="Usmani K."/>
            <person name="Vattathil S."/>
            <person name="Villasana D."/>
            <person name="Walker D.L."/>
            <person name="Wang S."/>
            <person name="Wang K."/>
            <person name="White C.S."/>
            <person name="Williams A.C."/>
            <person name="Williamson J."/>
            <person name="Wilson K."/>
            <person name="Woghiren I.O."/>
            <person name="Woodworth J.R."/>
            <person name="Worley K.C."/>
            <person name="Wright R.A."/>
            <person name="Wu W."/>
            <person name="Young L."/>
            <person name="Zhang L."/>
            <person name="Zhang J."/>
            <person name="Zhu Y."/>
            <person name="Muzny D.M."/>
            <person name="Weinstock G."/>
            <person name="Gibbs R.A."/>
        </authorList>
    </citation>
    <scope>NUCLEOTIDE SEQUENCE [LARGE SCALE GENOMIC DNA]</scope>
    <source>
        <strain evidence="7">LSR1</strain>
    </source>
</reference>
<dbReference type="GO" id="GO:0016459">
    <property type="term" value="C:myosin complex"/>
    <property type="evidence" value="ECO:0007669"/>
    <property type="project" value="UniProtKB-KW"/>
</dbReference>
<dbReference type="InterPro" id="IPR027417">
    <property type="entry name" value="P-loop_NTPase"/>
</dbReference>
<dbReference type="SUPFAM" id="SSF52540">
    <property type="entry name" value="P-loop containing nucleoside triphosphate hydrolases"/>
    <property type="match status" value="1"/>
</dbReference>
<dbReference type="Pfam" id="PF00063">
    <property type="entry name" value="Myosin_head"/>
    <property type="match status" value="1"/>
</dbReference>
<dbReference type="Gene3D" id="1.20.58.530">
    <property type="match status" value="1"/>
</dbReference>
<dbReference type="GO" id="GO:0016020">
    <property type="term" value="C:membrane"/>
    <property type="evidence" value="ECO:0007669"/>
    <property type="project" value="TreeGrafter"/>
</dbReference>
<evidence type="ECO:0000256" key="1">
    <source>
        <dbReference type="ARBA" id="ARBA00022741"/>
    </source>
</evidence>
<dbReference type="GO" id="GO:0000146">
    <property type="term" value="F:microfilament motor activity"/>
    <property type="evidence" value="ECO:0007669"/>
    <property type="project" value="TreeGrafter"/>
</dbReference>
<keyword evidence="3 4" id="KW-0009">Actin-binding</keyword>
<dbReference type="InterPro" id="IPR001609">
    <property type="entry name" value="Myosin_head_motor_dom-like"/>
</dbReference>
<proteinExistence type="inferred from homology"/>
<dbReference type="GO" id="GO:0005737">
    <property type="term" value="C:cytoplasm"/>
    <property type="evidence" value="ECO:0007669"/>
    <property type="project" value="TreeGrafter"/>
</dbReference>
<dbReference type="KEGG" id="api:115034508"/>
<evidence type="ECO:0000259" key="5">
    <source>
        <dbReference type="PROSITE" id="PS51456"/>
    </source>
</evidence>
<keyword evidence="4" id="KW-0518">Myosin</keyword>
<dbReference type="RefSeq" id="XP_029347672.1">
    <property type="nucleotide sequence ID" value="XM_029491812.1"/>
</dbReference>